<feature type="region of interest" description="Disordered" evidence="7">
    <location>
        <begin position="747"/>
        <end position="876"/>
    </location>
</feature>
<dbReference type="PANTHER" id="PTHR12983">
    <property type="entry name" value="RING FINGER 10 FAMILY MEMBER"/>
    <property type="match status" value="1"/>
</dbReference>
<keyword evidence="5" id="KW-0862">Zinc</keyword>
<dbReference type="EMBL" id="KZ819285">
    <property type="protein sequence ID" value="PWO00444.1"/>
    <property type="molecule type" value="Genomic_DNA"/>
</dbReference>
<dbReference type="GO" id="GO:0000976">
    <property type="term" value="F:transcription cis-regulatory region binding"/>
    <property type="evidence" value="ECO:0007669"/>
    <property type="project" value="TreeGrafter"/>
</dbReference>
<evidence type="ECO:0000256" key="7">
    <source>
        <dbReference type="SAM" id="MobiDB-lite"/>
    </source>
</evidence>
<keyword evidence="10" id="KW-1185">Reference proteome</keyword>
<feature type="compositionally biased region" description="Basic residues" evidence="7">
    <location>
        <begin position="605"/>
        <end position="614"/>
    </location>
</feature>
<dbReference type="Proteomes" id="UP000245946">
    <property type="component" value="Unassembled WGS sequence"/>
</dbReference>
<dbReference type="InterPro" id="IPR013083">
    <property type="entry name" value="Znf_RING/FYVE/PHD"/>
</dbReference>
<feature type="region of interest" description="Disordered" evidence="7">
    <location>
        <begin position="598"/>
        <end position="638"/>
    </location>
</feature>
<dbReference type="PROSITE" id="PS50089">
    <property type="entry name" value="ZF_RING_2"/>
    <property type="match status" value="1"/>
</dbReference>
<feature type="compositionally biased region" description="Low complexity" evidence="7">
    <location>
        <begin position="805"/>
        <end position="839"/>
    </location>
</feature>
<reference evidence="9 10" key="1">
    <citation type="journal article" date="2018" name="Mol. Biol. Evol.">
        <title>Broad Genomic Sampling Reveals a Smut Pathogenic Ancestry of the Fungal Clade Ustilaginomycotina.</title>
        <authorList>
            <person name="Kijpornyongpan T."/>
            <person name="Mondo S.J."/>
            <person name="Barry K."/>
            <person name="Sandor L."/>
            <person name="Lee J."/>
            <person name="Lipzen A."/>
            <person name="Pangilinan J."/>
            <person name="LaButti K."/>
            <person name="Hainaut M."/>
            <person name="Henrissat B."/>
            <person name="Grigoriev I.V."/>
            <person name="Spatafora J.W."/>
            <person name="Aime M.C."/>
        </authorList>
    </citation>
    <scope>NUCLEOTIDE SEQUENCE [LARGE SCALE GENOMIC DNA]</scope>
    <source>
        <strain evidence="9 10">MCA 4186</strain>
    </source>
</reference>
<dbReference type="AlphaFoldDB" id="A0A316ZJI7"/>
<keyword evidence="4 6" id="KW-0863">Zinc-finger</keyword>
<dbReference type="InterPro" id="IPR039739">
    <property type="entry name" value="MAG2/RNF10"/>
</dbReference>
<dbReference type="SMART" id="SM00184">
    <property type="entry name" value="RING"/>
    <property type="match status" value="1"/>
</dbReference>
<dbReference type="Gene3D" id="3.30.40.10">
    <property type="entry name" value="Zinc/RING finger domain, C3HC4 (zinc finger)"/>
    <property type="match status" value="1"/>
</dbReference>
<evidence type="ECO:0000259" key="8">
    <source>
        <dbReference type="PROSITE" id="PS50089"/>
    </source>
</evidence>
<protein>
    <recommendedName>
        <fullName evidence="8">RING-type domain-containing protein</fullName>
    </recommendedName>
</protein>
<evidence type="ECO:0000256" key="1">
    <source>
        <dbReference type="ARBA" id="ARBA00004496"/>
    </source>
</evidence>
<feature type="compositionally biased region" description="Polar residues" evidence="7">
    <location>
        <begin position="787"/>
        <end position="804"/>
    </location>
</feature>
<keyword evidence="3" id="KW-0479">Metal-binding</keyword>
<dbReference type="InterPro" id="IPR018957">
    <property type="entry name" value="Znf_C3HC4_RING-type"/>
</dbReference>
<dbReference type="GeneID" id="37269104"/>
<feature type="region of interest" description="Disordered" evidence="7">
    <location>
        <begin position="1"/>
        <end position="67"/>
    </location>
</feature>
<feature type="compositionally biased region" description="Basic and acidic residues" evidence="7">
    <location>
        <begin position="615"/>
        <end position="631"/>
    </location>
</feature>
<dbReference type="OrthoDB" id="302966at2759"/>
<dbReference type="SUPFAM" id="SSF57850">
    <property type="entry name" value="RING/U-box"/>
    <property type="match status" value="1"/>
</dbReference>
<dbReference type="GO" id="GO:0005737">
    <property type="term" value="C:cytoplasm"/>
    <property type="evidence" value="ECO:0007669"/>
    <property type="project" value="UniProtKB-SubCell"/>
</dbReference>
<name>A0A316ZJI7_9BASI</name>
<feature type="region of interest" description="Disordered" evidence="7">
    <location>
        <begin position="178"/>
        <end position="216"/>
    </location>
</feature>
<evidence type="ECO:0000256" key="5">
    <source>
        <dbReference type="ARBA" id="ARBA00022833"/>
    </source>
</evidence>
<proteinExistence type="predicted"/>
<feature type="compositionally biased region" description="Low complexity" evidence="7">
    <location>
        <begin position="475"/>
        <end position="494"/>
    </location>
</feature>
<dbReference type="Pfam" id="PF00097">
    <property type="entry name" value="zf-C3HC4"/>
    <property type="match status" value="1"/>
</dbReference>
<gene>
    <name evidence="9" type="ORF">FA09DRAFT_327872</name>
</gene>
<feature type="region of interest" description="Disordered" evidence="7">
    <location>
        <begin position="463"/>
        <end position="494"/>
    </location>
</feature>
<feature type="compositionally biased region" description="Low complexity" evidence="7">
    <location>
        <begin position="178"/>
        <end position="193"/>
    </location>
</feature>
<evidence type="ECO:0000256" key="6">
    <source>
        <dbReference type="PROSITE-ProRule" id="PRU00175"/>
    </source>
</evidence>
<feature type="domain" description="RING-type" evidence="8">
    <location>
        <begin position="143"/>
        <end position="191"/>
    </location>
</feature>
<feature type="compositionally biased region" description="Basic and acidic residues" evidence="7">
    <location>
        <begin position="395"/>
        <end position="413"/>
    </location>
</feature>
<dbReference type="InterPro" id="IPR017907">
    <property type="entry name" value="Znf_RING_CS"/>
</dbReference>
<feature type="compositionally biased region" description="Pro residues" evidence="7">
    <location>
        <begin position="207"/>
        <end position="216"/>
    </location>
</feature>
<dbReference type="GO" id="GO:0008270">
    <property type="term" value="F:zinc ion binding"/>
    <property type="evidence" value="ECO:0007669"/>
    <property type="project" value="UniProtKB-KW"/>
</dbReference>
<dbReference type="InterPro" id="IPR001841">
    <property type="entry name" value="Znf_RING"/>
</dbReference>
<evidence type="ECO:0000313" key="10">
    <source>
        <dbReference type="Proteomes" id="UP000245946"/>
    </source>
</evidence>
<sequence length="876" mass="94032">MSHAPRRPAPPGATGGTGAGAKGAQQQAGGRSRGQDISHLLAFTLPPRARPPPAAQQRRSRRSGYSVPFNKERYVNAQYRFLVKPTGDYTAYFADPDIYLLWADILSVLIPTSSALSSASLSGNNTGSSSTAPHLETHEGAACPICLSPPTAPRMTKCGHVFCFPCILHYLSSHDEPASGGSSGISTPSSRPGAAPGTHGSALVRHAPPPTHTPAPPKWKRCPICWDAIYARDVKAVTFHDARAIAQEHEAAVELPRAAPPDGGERLTMRLIERPHLTTMALPQSSTWPAASFSGSNEPPLIPHHSAPWHFQPDVLGFAKLMLATPALLLQNLARDAAELGAERQLLLDLSGPDEPSLVFVALALEKVKEQMQMVERDLDTQAVREAEAQAHAELREHQLHEQTRREQEEERRRARKAALPNGRDQNSEEAPAPQPGEQDAAAPEATEGTEEFLALRFAAGGAVAPAQEETPSGRLASRPRPARRNLNPPSPSSSSYFFYQAASGQHIYLHPLDIKILLSEFGSYARFPRTLRLKIQGADEGSMNEELRRRCKYLTHLPTGTDVVFVEVDWEAMSTPAAAAGEQDIVEAPLVRKTTLQPYEQGLRQRRHKRRDRERRDDRAKLRFEEREAAARPGGAMAAARREAAVASLAEDPELGFGSSVGSSVGGGGLAAMSSSSAASNGASPSFREAALWGAERDFPIHPGVTEVFPPPAVARISPSRLDEPALPQTVWGTAAARPSFAATLHSSSRRAVEEEQEGPDWGFLEWEDDVISGGRSGAMRESRGLNRQTPRSGTNTPKYSRNPSATSLASSTRRAPSTTTSAAGAATDDATSTTSGAEGQRSDAEPATPTPAQSKKAKPKKKKLVLTAGGRGMA</sequence>
<dbReference type="STRING" id="58919.A0A316ZJI7"/>
<dbReference type="CDD" id="cd16536">
    <property type="entry name" value="RING-HC_RNF10"/>
    <property type="match status" value="1"/>
</dbReference>
<feature type="region of interest" description="Disordered" evidence="7">
    <location>
        <begin position="395"/>
        <end position="448"/>
    </location>
</feature>
<comment type="subcellular location">
    <subcellularLocation>
        <location evidence="1">Cytoplasm</location>
    </subcellularLocation>
</comment>
<organism evidence="9 10">
    <name type="scientific">Tilletiopsis washingtonensis</name>
    <dbReference type="NCBI Taxonomy" id="58919"/>
    <lineage>
        <taxon>Eukaryota</taxon>
        <taxon>Fungi</taxon>
        <taxon>Dikarya</taxon>
        <taxon>Basidiomycota</taxon>
        <taxon>Ustilaginomycotina</taxon>
        <taxon>Exobasidiomycetes</taxon>
        <taxon>Entylomatales</taxon>
        <taxon>Entylomatales incertae sedis</taxon>
        <taxon>Tilletiopsis</taxon>
    </lineage>
</organism>
<evidence type="ECO:0000256" key="3">
    <source>
        <dbReference type="ARBA" id="ARBA00022723"/>
    </source>
</evidence>
<keyword evidence="2" id="KW-0963">Cytoplasm</keyword>
<feature type="compositionally biased region" description="Basic residues" evidence="7">
    <location>
        <begin position="857"/>
        <end position="866"/>
    </location>
</feature>
<dbReference type="GO" id="GO:0045944">
    <property type="term" value="P:positive regulation of transcription by RNA polymerase II"/>
    <property type="evidence" value="ECO:0007669"/>
    <property type="project" value="TreeGrafter"/>
</dbReference>
<evidence type="ECO:0000256" key="4">
    <source>
        <dbReference type="ARBA" id="ARBA00022771"/>
    </source>
</evidence>
<evidence type="ECO:0000256" key="2">
    <source>
        <dbReference type="ARBA" id="ARBA00022490"/>
    </source>
</evidence>
<dbReference type="PROSITE" id="PS00518">
    <property type="entry name" value="ZF_RING_1"/>
    <property type="match status" value="1"/>
</dbReference>
<dbReference type="PANTHER" id="PTHR12983:SF9">
    <property type="entry name" value="E3 UBIQUITIN-PROTEIN LIGASE RNF10"/>
    <property type="match status" value="1"/>
</dbReference>
<accession>A0A316ZJI7</accession>
<evidence type="ECO:0000313" key="9">
    <source>
        <dbReference type="EMBL" id="PWO00444.1"/>
    </source>
</evidence>
<dbReference type="RefSeq" id="XP_025600722.1">
    <property type="nucleotide sequence ID" value="XM_025741560.1"/>
</dbReference>